<dbReference type="InterPro" id="IPR037207">
    <property type="entry name" value="Nuop51_4Fe4S-bd_sf"/>
</dbReference>
<name>A0ABV5NZ13_9ACTN</name>
<keyword evidence="8" id="KW-1185">Reference proteome</keyword>
<accession>A0ABV5NZ13</accession>
<dbReference type="Pfam" id="PF01512">
    <property type="entry name" value="Complex1_51K"/>
    <property type="match status" value="1"/>
</dbReference>
<dbReference type="PANTHER" id="PTHR43578:SF3">
    <property type="entry name" value="NADH-QUINONE OXIDOREDUCTASE SUBUNIT F"/>
    <property type="match status" value="1"/>
</dbReference>
<evidence type="ECO:0000256" key="3">
    <source>
        <dbReference type="ARBA" id="ARBA00022723"/>
    </source>
</evidence>
<dbReference type="InterPro" id="IPR037225">
    <property type="entry name" value="Nuo51_FMN-bd_sf"/>
</dbReference>
<protein>
    <submittedName>
        <fullName evidence="7">NAD(P)H-dependent oxidoreductase subunit E</fullName>
    </submittedName>
</protein>
<dbReference type="SUPFAM" id="SSF52833">
    <property type="entry name" value="Thioredoxin-like"/>
    <property type="match status" value="1"/>
</dbReference>
<comment type="caution">
    <text evidence="7">The sequence shown here is derived from an EMBL/GenBank/DDBJ whole genome shotgun (WGS) entry which is preliminary data.</text>
</comment>
<evidence type="ECO:0000256" key="1">
    <source>
        <dbReference type="ARBA" id="ARBA00007523"/>
    </source>
</evidence>
<dbReference type="InterPro" id="IPR036249">
    <property type="entry name" value="Thioredoxin-like_sf"/>
</dbReference>
<dbReference type="InterPro" id="IPR041921">
    <property type="entry name" value="NuoE_N"/>
</dbReference>
<keyword evidence="2" id="KW-0004">4Fe-4S</keyword>
<dbReference type="InterPro" id="IPR019554">
    <property type="entry name" value="Soluble_ligand-bd"/>
</dbReference>
<evidence type="ECO:0000256" key="4">
    <source>
        <dbReference type="ARBA" id="ARBA00023004"/>
    </source>
</evidence>
<dbReference type="EMBL" id="JBHMCF010000042">
    <property type="protein sequence ID" value="MFB9475497.1"/>
    <property type="molecule type" value="Genomic_DNA"/>
</dbReference>
<proteinExistence type="inferred from homology"/>
<keyword evidence="3" id="KW-0479">Metal-binding</keyword>
<gene>
    <name evidence="7" type="ORF">ACFFR3_38915</name>
</gene>
<dbReference type="Gene3D" id="3.40.30.10">
    <property type="entry name" value="Glutaredoxin"/>
    <property type="match status" value="1"/>
</dbReference>
<dbReference type="Pfam" id="PF10589">
    <property type="entry name" value="NADH_4Fe-4S"/>
    <property type="match status" value="1"/>
</dbReference>
<dbReference type="InterPro" id="IPR001949">
    <property type="entry name" value="NADH-UbQ_OxRdtase_51kDa_CS"/>
</dbReference>
<dbReference type="Gene3D" id="1.10.10.1590">
    <property type="entry name" value="NADH-quinone oxidoreductase subunit E"/>
    <property type="match status" value="1"/>
</dbReference>
<dbReference type="PROSITE" id="PS00645">
    <property type="entry name" value="COMPLEX1_51K_2"/>
    <property type="match status" value="1"/>
</dbReference>
<dbReference type="Gene3D" id="3.40.50.11540">
    <property type="entry name" value="NADH-ubiquinone oxidoreductase 51kDa subunit"/>
    <property type="match status" value="1"/>
</dbReference>
<feature type="domain" description="NADH-ubiquinone oxidoreductase 51kDa subunit iron-sulphur binding" evidence="6">
    <location>
        <begin position="520"/>
        <end position="565"/>
    </location>
</feature>
<keyword evidence="5" id="KW-0411">Iron-sulfur</keyword>
<evidence type="ECO:0000259" key="6">
    <source>
        <dbReference type="SMART" id="SM00928"/>
    </source>
</evidence>
<dbReference type="SUPFAM" id="SSF142019">
    <property type="entry name" value="Nqo1 FMN-binding domain-like"/>
    <property type="match status" value="1"/>
</dbReference>
<evidence type="ECO:0000313" key="8">
    <source>
        <dbReference type="Proteomes" id="UP001589568"/>
    </source>
</evidence>
<dbReference type="Gene3D" id="1.20.1440.230">
    <property type="entry name" value="NADH-ubiquinone oxidoreductase 51kDa subunit, iron-sulphur binding domain"/>
    <property type="match status" value="1"/>
</dbReference>
<dbReference type="InterPro" id="IPR019575">
    <property type="entry name" value="Nuop51_4Fe4S-bd"/>
</dbReference>
<evidence type="ECO:0000256" key="2">
    <source>
        <dbReference type="ARBA" id="ARBA00022485"/>
    </source>
</evidence>
<dbReference type="Proteomes" id="UP001589568">
    <property type="component" value="Unassembled WGS sequence"/>
</dbReference>
<dbReference type="Pfam" id="PF10531">
    <property type="entry name" value="SLBB"/>
    <property type="match status" value="1"/>
</dbReference>
<evidence type="ECO:0000313" key="7">
    <source>
        <dbReference type="EMBL" id="MFB9475497.1"/>
    </source>
</evidence>
<dbReference type="SMART" id="SM00928">
    <property type="entry name" value="NADH_4Fe-4S"/>
    <property type="match status" value="1"/>
</dbReference>
<dbReference type="RefSeq" id="WP_379484754.1">
    <property type="nucleotide sequence ID" value="NZ_JBHMCF010000042.1"/>
</dbReference>
<reference evidence="7 8" key="1">
    <citation type="submission" date="2024-09" db="EMBL/GenBank/DDBJ databases">
        <authorList>
            <person name="Sun Q."/>
            <person name="Mori K."/>
        </authorList>
    </citation>
    <scope>NUCLEOTIDE SEQUENCE [LARGE SCALE GENOMIC DNA]</scope>
    <source>
        <strain evidence="7 8">JCM 3324</strain>
    </source>
</reference>
<organism evidence="7 8">
    <name type="scientific">Nonomuraea salmonea</name>
    <dbReference type="NCBI Taxonomy" id="46181"/>
    <lineage>
        <taxon>Bacteria</taxon>
        <taxon>Bacillati</taxon>
        <taxon>Actinomycetota</taxon>
        <taxon>Actinomycetes</taxon>
        <taxon>Streptosporangiales</taxon>
        <taxon>Streptosporangiaceae</taxon>
        <taxon>Nonomuraea</taxon>
    </lineage>
</organism>
<dbReference type="Pfam" id="PF01257">
    <property type="entry name" value="2Fe-2S_thioredx"/>
    <property type="match status" value="1"/>
</dbReference>
<keyword evidence="4" id="KW-0408">Iron</keyword>
<dbReference type="Gene3D" id="6.10.250.1450">
    <property type="match status" value="1"/>
</dbReference>
<dbReference type="Gene3D" id="3.10.20.600">
    <property type="match status" value="1"/>
</dbReference>
<dbReference type="SUPFAM" id="SSF140490">
    <property type="entry name" value="Nqo1C-terminal domain-like"/>
    <property type="match status" value="1"/>
</dbReference>
<dbReference type="PANTHER" id="PTHR43578">
    <property type="entry name" value="NADH-QUINONE OXIDOREDUCTASE SUBUNIT F"/>
    <property type="match status" value="1"/>
</dbReference>
<dbReference type="InterPro" id="IPR011538">
    <property type="entry name" value="Nuo51_FMN-bd"/>
</dbReference>
<dbReference type="SUPFAM" id="SSF142984">
    <property type="entry name" value="Nqo1 middle domain-like"/>
    <property type="match status" value="1"/>
</dbReference>
<sequence length="609" mass="65416">MDLRFRDAKPTDEERAAVDDLLGPPASAWTGGSRTEADLRMAVRAEEARDQLLPALHAVNDRVGWISEGALDYICRRLNVPPAEAYGVATFYSLLSVEERPKRVLHVCTDLACQAKDSKAVCDRVRERFGPPGKDWQESPCLGLCERAPAALALEAGVPHRAEVYAPATPDTITTITGTTPGTNGHAPAVHVAGETPVKEAVPQSGDPGLVLLRRVGQVDPASLDDYRAAGGYTALRRAFELGPTGVIREVLESGLVGRGGAAFPTGRKWEATARQPDHPHYLVCNADESEPGTFKDRVVMEGDPYALIEAMTVAAYATGCTKGYLYIRGEYPRATARLQHAITTARSRGLLGDDILGKGLSFDIELRRGAGAYICGEETAIFNSIEGRRGEPRSKPPFPVEKGLFGKPTVVNNVETLVNVLPILERGAPAYAAAEPKLFCVSGAVERPGVYELTFGATLRELLDLAGTTGTTRAVLLGGAAGAFVTDLDIPLTFEGTRNAGATLGSGVVLVIDDSVDLKALLLRIAEFFRDESCGQCVPCRVGTVRQEEALHRLTRRVDPNEPRRDDDPDLVLLREVGQTMRDASICGLGQTAWNAVESAIDRLGVFK</sequence>
<evidence type="ECO:0000256" key="5">
    <source>
        <dbReference type="ARBA" id="ARBA00023014"/>
    </source>
</evidence>
<comment type="similarity">
    <text evidence="1">Belongs to the complex I 51 kDa subunit family.</text>
</comment>